<protein>
    <recommendedName>
        <fullName evidence="3">Terminase</fullName>
    </recommendedName>
</protein>
<dbReference type="EMBL" id="RAYI01000007">
    <property type="protein sequence ID" value="RLT74458.1"/>
    <property type="molecule type" value="Genomic_DNA"/>
</dbReference>
<evidence type="ECO:0008006" key="3">
    <source>
        <dbReference type="Google" id="ProtNLM"/>
    </source>
</evidence>
<evidence type="ECO:0000313" key="2">
    <source>
        <dbReference type="Proteomes" id="UP000278164"/>
    </source>
</evidence>
<sequence length="538" mass="62269">MKPLKTIDKQALEDWDAYLKSIRKDTAVDLDMPYEERQKRLTYLEKHPLLWIKEMFPNYAKYEFASFHKKAIKRLIYSPKNWYEVLSWARELAKSTVVMFVVLFLVLTGKKRNIILCSNSLDNAIKLLAHYRAQLEANQRIQFYYGDQKGFKWTEDNFITKGGASFMAVGARQSPRGVKIEEVRPDTILVDDYDTDEECRNPEIVNDKWNWFEQALYFTRSFSEPLLTIFCGNIIAKDCCVARAGKKALELSRRENPIGNWDIINLRMVDINHPDPKNDFAYGTSVWPEKNDEETIDDVLAQVSAASAQKECFNNPVTEGCYFKEIKWGPVPPLHKFPFLVSYGDPAPSNRVSGKKGVKKLSSYKANFLMGVLDGNLYVITGYLDHVKNEEFVNWYYYLRDYVADRTQVYNSIENNKLQDPFYEQVFVPLFQKKWEETGYIIPISPDLRKKPDKFVRIEGNLEPLNRAGRMILNVAEKDNPNMARLEEQFLLFDDGLPAPADGPDAIEGGFFICQQKAMAVKAGSCTVGTRHRNRKRY</sequence>
<organism evidence="1 2">
    <name type="scientific">Parabacteroides distasonis</name>
    <dbReference type="NCBI Taxonomy" id="823"/>
    <lineage>
        <taxon>Bacteria</taxon>
        <taxon>Pseudomonadati</taxon>
        <taxon>Bacteroidota</taxon>
        <taxon>Bacteroidia</taxon>
        <taxon>Bacteroidales</taxon>
        <taxon>Tannerellaceae</taxon>
        <taxon>Parabacteroides</taxon>
    </lineage>
</organism>
<dbReference type="InterPro" id="IPR027417">
    <property type="entry name" value="P-loop_NTPase"/>
</dbReference>
<evidence type="ECO:0000313" key="1">
    <source>
        <dbReference type="EMBL" id="RLT74458.1"/>
    </source>
</evidence>
<dbReference type="OrthoDB" id="1327410at2"/>
<gene>
    <name evidence="1" type="ORF">D7V78_04935</name>
</gene>
<dbReference type="RefSeq" id="WP_121735252.1">
    <property type="nucleotide sequence ID" value="NZ_QXXG01000018.1"/>
</dbReference>
<accession>A0A3L7ZRU3</accession>
<dbReference type="Proteomes" id="UP000278164">
    <property type="component" value="Unassembled WGS sequence"/>
</dbReference>
<comment type="caution">
    <text evidence="1">The sequence shown here is derived from an EMBL/GenBank/DDBJ whole genome shotgun (WGS) entry which is preliminary data.</text>
</comment>
<proteinExistence type="predicted"/>
<reference evidence="1 2" key="1">
    <citation type="submission" date="2018-09" db="EMBL/GenBank/DDBJ databases">
        <title>Murine metabolic-syndrome-specific gut microbial biobank.</title>
        <authorList>
            <person name="Liu C."/>
        </authorList>
    </citation>
    <scope>NUCLEOTIDE SEQUENCE [LARGE SCALE GENOMIC DNA]</scope>
    <source>
        <strain evidence="1 2">8-P5</strain>
    </source>
</reference>
<dbReference type="AlphaFoldDB" id="A0A3L7ZRU3"/>
<dbReference type="Gene3D" id="3.40.50.300">
    <property type="entry name" value="P-loop containing nucleotide triphosphate hydrolases"/>
    <property type="match status" value="1"/>
</dbReference>
<name>A0A3L7ZRU3_PARDI</name>